<proteinExistence type="predicted"/>
<dbReference type="EMBL" id="JAUSTR010000006">
    <property type="protein sequence ID" value="MDQ0162757.1"/>
    <property type="molecule type" value="Genomic_DNA"/>
</dbReference>
<accession>A0ABT9VP47</accession>
<dbReference type="RefSeq" id="WP_419152085.1">
    <property type="nucleotide sequence ID" value="NZ_JAUSTR010000006.1"/>
</dbReference>
<protein>
    <submittedName>
        <fullName evidence="1">HSP20 family molecular chaperone IbpA</fullName>
    </submittedName>
</protein>
<comment type="caution">
    <text evidence="1">The sequence shown here is derived from an EMBL/GenBank/DDBJ whole genome shotgun (WGS) entry which is preliminary data.</text>
</comment>
<reference evidence="1 2" key="1">
    <citation type="submission" date="2023-07" db="EMBL/GenBank/DDBJ databases">
        <title>Genomic Encyclopedia of Type Strains, Phase IV (KMG-IV): sequencing the most valuable type-strain genomes for metagenomic binning, comparative biology and taxonomic classification.</title>
        <authorList>
            <person name="Goeker M."/>
        </authorList>
    </citation>
    <scope>NUCLEOTIDE SEQUENCE [LARGE SCALE GENOMIC DNA]</scope>
    <source>
        <strain evidence="1 2">DSM 19092</strain>
    </source>
</reference>
<dbReference type="Proteomes" id="UP001225646">
    <property type="component" value="Unassembled WGS sequence"/>
</dbReference>
<evidence type="ECO:0000313" key="1">
    <source>
        <dbReference type="EMBL" id="MDQ0162757.1"/>
    </source>
</evidence>
<evidence type="ECO:0000313" key="2">
    <source>
        <dbReference type="Proteomes" id="UP001225646"/>
    </source>
</evidence>
<gene>
    <name evidence="1" type="ORF">J2S06_001834</name>
</gene>
<organism evidence="1 2">
    <name type="scientific">Aeribacillus alveayuensis</name>
    <dbReference type="NCBI Taxonomy" id="279215"/>
    <lineage>
        <taxon>Bacteria</taxon>
        <taxon>Bacillati</taxon>
        <taxon>Bacillota</taxon>
        <taxon>Bacilli</taxon>
        <taxon>Bacillales</taxon>
        <taxon>Bacillaceae</taxon>
        <taxon>Aeribacillus</taxon>
    </lineage>
</organism>
<name>A0ABT9VP47_9BACI</name>
<sequence>MFPWNQFFQSQNFHDMMKKMNAKDVEDYVNQVMNEVFHANFPANFPFLSPTFSSNEHKKKKEHAPDVFETNEFVYVTLPISDEQKKNIKIQHTNHHLYLLHYPNQQDQKKILLPSPVKRKGTKAYVKDGKLEIKFLKREDHQYTEIDIYPN</sequence>
<keyword evidence="2" id="KW-1185">Reference proteome</keyword>
<dbReference type="InterPro" id="IPR008978">
    <property type="entry name" value="HSP20-like_chaperone"/>
</dbReference>
<dbReference type="Gene3D" id="2.60.40.790">
    <property type="match status" value="1"/>
</dbReference>
<dbReference type="CDD" id="cd00298">
    <property type="entry name" value="ACD_sHsps_p23-like"/>
    <property type="match status" value="1"/>
</dbReference>
<dbReference type="SUPFAM" id="SSF49764">
    <property type="entry name" value="HSP20-like chaperones"/>
    <property type="match status" value="1"/>
</dbReference>